<feature type="domain" description="No apical meristem-associated C-terminal" evidence="2">
    <location>
        <begin position="79"/>
        <end position="244"/>
    </location>
</feature>
<protein>
    <recommendedName>
        <fullName evidence="2">No apical meristem-associated C-terminal domain-containing protein</fullName>
    </recommendedName>
</protein>
<gene>
    <name evidence="3" type="ORF">FSB_LOCUS7489</name>
</gene>
<dbReference type="InterPro" id="IPR029466">
    <property type="entry name" value="NAM-associated_C"/>
</dbReference>
<dbReference type="Pfam" id="PF14303">
    <property type="entry name" value="NAM-associated"/>
    <property type="match status" value="1"/>
</dbReference>
<dbReference type="EMBL" id="OIVN01000402">
    <property type="protein sequence ID" value="SPC79607.1"/>
    <property type="molecule type" value="Genomic_DNA"/>
</dbReference>
<keyword evidence="1" id="KW-0175">Coiled coil</keyword>
<accession>A0A2N9EL71</accession>
<name>A0A2N9EL71_FAGSY</name>
<dbReference type="PANTHER" id="PTHR45125">
    <property type="entry name" value="F21J9.4-RELATED"/>
    <property type="match status" value="1"/>
</dbReference>
<reference evidence="3" key="1">
    <citation type="submission" date="2018-02" db="EMBL/GenBank/DDBJ databases">
        <authorList>
            <person name="Cohen D.B."/>
            <person name="Kent A.D."/>
        </authorList>
    </citation>
    <scope>NUCLEOTIDE SEQUENCE</scope>
</reference>
<dbReference type="PANTHER" id="PTHR45125:SF3">
    <property type="entry name" value="NO-APICAL-MERISTEM-ASSOCIATED CARBOXY-TERMINAL DOMAIN PROTEIN"/>
    <property type="match status" value="1"/>
</dbReference>
<feature type="coiled-coil region" evidence="1">
    <location>
        <begin position="152"/>
        <end position="228"/>
    </location>
</feature>
<evidence type="ECO:0000259" key="2">
    <source>
        <dbReference type="Pfam" id="PF14303"/>
    </source>
</evidence>
<proteinExistence type="predicted"/>
<sequence>MSIDFIMESGQLESPQAEVCIEEFPSETQLGSIAKKLPRGVKFTVEEDLLIVLAWLNTSMDPIICRAKEMFRKLLGASFQFEHCWNVLRHNPKWLDHITNEKPKRKSAATPFASEPIQLEQDDASQAALERPLGRKSEKARLSKRKSSDTLCANLEEILSDMQEAKKLKSDEKKELLERACSQTEELIQIRKTEVEKATARDQELIQLKQEKVQLERAKQEMEIIMMDISSLSPQQQHFICQRRLEIIERQTKST</sequence>
<dbReference type="AlphaFoldDB" id="A0A2N9EL71"/>
<organism evidence="3">
    <name type="scientific">Fagus sylvatica</name>
    <name type="common">Beechnut</name>
    <dbReference type="NCBI Taxonomy" id="28930"/>
    <lineage>
        <taxon>Eukaryota</taxon>
        <taxon>Viridiplantae</taxon>
        <taxon>Streptophyta</taxon>
        <taxon>Embryophyta</taxon>
        <taxon>Tracheophyta</taxon>
        <taxon>Spermatophyta</taxon>
        <taxon>Magnoliopsida</taxon>
        <taxon>eudicotyledons</taxon>
        <taxon>Gunneridae</taxon>
        <taxon>Pentapetalae</taxon>
        <taxon>rosids</taxon>
        <taxon>fabids</taxon>
        <taxon>Fagales</taxon>
        <taxon>Fagaceae</taxon>
        <taxon>Fagus</taxon>
    </lineage>
</organism>
<evidence type="ECO:0000313" key="3">
    <source>
        <dbReference type="EMBL" id="SPC79607.1"/>
    </source>
</evidence>
<evidence type="ECO:0000256" key="1">
    <source>
        <dbReference type="SAM" id="Coils"/>
    </source>
</evidence>